<dbReference type="Gene3D" id="3.40.50.300">
    <property type="entry name" value="P-loop containing nucleotide triphosphate hydrolases"/>
    <property type="match status" value="1"/>
</dbReference>
<dbReference type="GO" id="GO:0006355">
    <property type="term" value="P:regulation of DNA-templated transcription"/>
    <property type="evidence" value="ECO:0007669"/>
    <property type="project" value="InterPro"/>
</dbReference>
<feature type="region of interest" description="Disordered" evidence="6">
    <location>
        <begin position="728"/>
        <end position="752"/>
    </location>
</feature>
<dbReference type="PROSITE" id="PS51755">
    <property type="entry name" value="OMPR_PHOB"/>
    <property type="match status" value="1"/>
</dbReference>
<protein>
    <recommendedName>
        <fullName evidence="7">OmpR/PhoB-type domain-containing protein</fullName>
    </recommendedName>
</protein>
<dbReference type="AlphaFoldDB" id="A0A919T209"/>
<comment type="similarity">
    <text evidence="1">Belongs to the AfsR/DnrI/RedD regulatory family.</text>
</comment>
<dbReference type="Gene3D" id="1.10.10.10">
    <property type="entry name" value="Winged helix-like DNA-binding domain superfamily/Winged helix DNA-binding domain"/>
    <property type="match status" value="1"/>
</dbReference>
<feature type="region of interest" description="Disordered" evidence="6">
    <location>
        <begin position="267"/>
        <end position="286"/>
    </location>
</feature>
<feature type="domain" description="OmpR/PhoB-type" evidence="7">
    <location>
        <begin position="1"/>
        <end position="97"/>
    </location>
</feature>
<proteinExistence type="inferred from homology"/>
<name>A0A919T209_9ACTN</name>
<dbReference type="InterPro" id="IPR027417">
    <property type="entry name" value="P-loop_NTPase"/>
</dbReference>
<dbReference type="InterPro" id="IPR051677">
    <property type="entry name" value="AfsR-DnrI-RedD_regulator"/>
</dbReference>
<keyword evidence="9" id="KW-1185">Reference proteome</keyword>
<dbReference type="InterPro" id="IPR036388">
    <property type="entry name" value="WH-like_DNA-bd_sf"/>
</dbReference>
<reference evidence="8" key="1">
    <citation type="submission" date="2021-03" db="EMBL/GenBank/DDBJ databases">
        <title>Whole genome shotgun sequence of Actinoplanes consettensis NBRC 14913.</title>
        <authorList>
            <person name="Komaki H."/>
            <person name="Tamura T."/>
        </authorList>
    </citation>
    <scope>NUCLEOTIDE SEQUENCE</scope>
    <source>
        <strain evidence="8">NBRC 14913</strain>
    </source>
</reference>
<evidence type="ECO:0000313" key="9">
    <source>
        <dbReference type="Proteomes" id="UP000680865"/>
    </source>
</evidence>
<dbReference type="InterPro" id="IPR005158">
    <property type="entry name" value="BTAD"/>
</dbReference>
<evidence type="ECO:0000256" key="4">
    <source>
        <dbReference type="ARBA" id="ARBA00023163"/>
    </source>
</evidence>
<organism evidence="8 9">
    <name type="scientific">Winogradskya consettensis</name>
    <dbReference type="NCBI Taxonomy" id="113560"/>
    <lineage>
        <taxon>Bacteria</taxon>
        <taxon>Bacillati</taxon>
        <taxon>Actinomycetota</taxon>
        <taxon>Actinomycetes</taxon>
        <taxon>Micromonosporales</taxon>
        <taxon>Micromonosporaceae</taxon>
        <taxon>Winogradskya</taxon>
    </lineage>
</organism>
<keyword evidence="4" id="KW-0804">Transcription</keyword>
<dbReference type="Pfam" id="PF13191">
    <property type="entry name" value="AAA_16"/>
    <property type="match status" value="1"/>
</dbReference>
<feature type="DNA-binding region" description="OmpR/PhoB-type" evidence="5">
    <location>
        <begin position="1"/>
        <end position="97"/>
    </location>
</feature>
<gene>
    <name evidence="8" type="ORF">Aco04nite_79370</name>
</gene>
<evidence type="ECO:0000256" key="6">
    <source>
        <dbReference type="SAM" id="MobiDB-lite"/>
    </source>
</evidence>
<dbReference type="GO" id="GO:0003677">
    <property type="term" value="F:DNA binding"/>
    <property type="evidence" value="ECO:0007669"/>
    <property type="project" value="UniProtKB-UniRule"/>
</dbReference>
<keyword evidence="3 5" id="KW-0238">DNA-binding</keyword>
<dbReference type="SUPFAM" id="SSF48452">
    <property type="entry name" value="TPR-like"/>
    <property type="match status" value="1"/>
</dbReference>
<accession>A0A919T209</accession>
<dbReference type="SMART" id="SM01043">
    <property type="entry name" value="BTAD"/>
    <property type="match status" value="1"/>
</dbReference>
<evidence type="ECO:0000256" key="3">
    <source>
        <dbReference type="ARBA" id="ARBA00023125"/>
    </source>
</evidence>
<evidence type="ECO:0000256" key="5">
    <source>
        <dbReference type="PROSITE-ProRule" id="PRU01091"/>
    </source>
</evidence>
<dbReference type="InterPro" id="IPR011990">
    <property type="entry name" value="TPR-like_helical_dom_sf"/>
</dbReference>
<dbReference type="InterPro" id="IPR003593">
    <property type="entry name" value="AAA+_ATPase"/>
</dbReference>
<dbReference type="SMART" id="SM00382">
    <property type="entry name" value="AAA"/>
    <property type="match status" value="1"/>
</dbReference>
<dbReference type="GO" id="GO:0000160">
    <property type="term" value="P:phosphorelay signal transduction system"/>
    <property type="evidence" value="ECO:0007669"/>
    <property type="project" value="InterPro"/>
</dbReference>
<dbReference type="SMART" id="SM00862">
    <property type="entry name" value="Trans_reg_C"/>
    <property type="match status" value="1"/>
</dbReference>
<dbReference type="PANTHER" id="PTHR35807:SF1">
    <property type="entry name" value="TRANSCRIPTIONAL REGULATOR REDD"/>
    <property type="match status" value="1"/>
</dbReference>
<dbReference type="PANTHER" id="PTHR35807">
    <property type="entry name" value="TRANSCRIPTIONAL REGULATOR REDD-RELATED"/>
    <property type="match status" value="1"/>
</dbReference>
<comment type="caution">
    <text evidence="8">The sequence shown here is derived from an EMBL/GenBank/DDBJ whole genome shotgun (WGS) entry which is preliminary data.</text>
</comment>
<dbReference type="Gene3D" id="1.25.40.10">
    <property type="entry name" value="Tetratricopeptide repeat domain"/>
    <property type="match status" value="1"/>
</dbReference>
<keyword evidence="2" id="KW-0805">Transcription regulation</keyword>
<dbReference type="CDD" id="cd15831">
    <property type="entry name" value="BTAD"/>
    <property type="match status" value="1"/>
</dbReference>
<dbReference type="InterPro" id="IPR041664">
    <property type="entry name" value="AAA_16"/>
</dbReference>
<dbReference type="Proteomes" id="UP000680865">
    <property type="component" value="Unassembled WGS sequence"/>
</dbReference>
<sequence>MRFRVLGPMEVEYEGQVVRLAGIKQRATLAFLLLQPNRVVATSQLVRALWPVEDPPASARKILQNAVWGLRGLLAPFADAGRPVALLTRSPGYMLRAAPEDIDIHQFHSRLQRGRAELAAGSPEKATTTLRDALDLWRGPVLTDLVEAGIVWPEAVSAQNARLVATEEYYEAELACGRHHAILGALEAAVEAEPVRERLCGQLMLALYRCGRQADALGVYSRVRSALVEDLGLEPGHGLRTLHQAILTHETALTVTAEPAPVVAIPLRPQPRPERLPGAAGPGPAPTRRERVVVMMIRTRLDPASRIEAAAGDLVLDQAAGVISEEVEAAGGIMAAALGAVSLALFEIAGDHGDTAYRAVSAALAVRQRLGGPGLTGHSTGITHSVVVGTGEAVLRRPAEGGPGPTWVSGPLLEACCSVLDSLPAGSVHVCTDTYRLTSANVIYHRSGEYTRGWLAERLREDSAEQYTTVPVVDRDRELDLVRGLLDRARHRSTPHLVTVFGEAGIGKTRFALEIGRRCAGADNVSFTFGGIPAFGADRSLAVAGEITAGCAGITTEDAPATARGKFTAMLTDLRIDDEQAAALTRHLAPLVDRGPAPQDGTDVGAVLDALRTVLERGAARQALIMVIDDLHRADDRLLEFVEDLAETAGPVPLLVVATARPALLERRPSWGGGQRHSASITLDPLSDAAIDRLLDFLELSADIDAQSPSTSGFRTLLDSLGDGPAARRRSMRRALTAPSAIPQCRSGASAA</sequence>
<evidence type="ECO:0000259" key="7">
    <source>
        <dbReference type="PROSITE" id="PS51755"/>
    </source>
</evidence>
<dbReference type="InterPro" id="IPR016032">
    <property type="entry name" value="Sig_transdc_resp-reg_C-effctor"/>
</dbReference>
<dbReference type="SUPFAM" id="SSF46894">
    <property type="entry name" value="C-terminal effector domain of the bipartite response regulators"/>
    <property type="match status" value="1"/>
</dbReference>
<evidence type="ECO:0000256" key="1">
    <source>
        <dbReference type="ARBA" id="ARBA00005820"/>
    </source>
</evidence>
<dbReference type="InterPro" id="IPR001867">
    <property type="entry name" value="OmpR/PhoB-type_DNA-bd"/>
</dbReference>
<dbReference type="FunFam" id="1.25.40.10:FF:000222">
    <property type="entry name" value="SARP family transcriptional regulator"/>
    <property type="match status" value="1"/>
</dbReference>
<dbReference type="Pfam" id="PF03704">
    <property type="entry name" value="BTAD"/>
    <property type="match status" value="1"/>
</dbReference>
<dbReference type="EMBL" id="BOQP01000050">
    <property type="protein sequence ID" value="GIM81997.1"/>
    <property type="molecule type" value="Genomic_DNA"/>
</dbReference>
<dbReference type="SUPFAM" id="SSF52540">
    <property type="entry name" value="P-loop containing nucleoside triphosphate hydrolases"/>
    <property type="match status" value="1"/>
</dbReference>
<evidence type="ECO:0000313" key="8">
    <source>
        <dbReference type="EMBL" id="GIM81997.1"/>
    </source>
</evidence>
<evidence type="ECO:0000256" key="2">
    <source>
        <dbReference type="ARBA" id="ARBA00023015"/>
    </source>
</evidence>